<protein>
    <submittedName>
        <fullName evidence="1">Uncharacterized protein</fullName>
    </submittedName>
</protein>
<reference evidence="1 2" key="1">
    <citation type="submission" date="2023-01" db="EMBL/GenBank/DDBJ databases">
        <title>Bacillus changyiensis sp. nov., isolated from a coastal deposit.</title>
        <authorList>
            <person name="Xiao G."/>
            <person name="Lai Q."/>
            <person name="Hu Z."/>
            <person name="Shao Z."/>
        </authorList>
    </citation>
    <scope>NUCLEOTIDE SEQUENCE [LARGE SCALE GENOMIC DNA]</scope>
    <source>
        <strain evidence="1 2">CLL-7-23</strain>
    </source>
</reference>
<comment type="caution">
    <text evidence="1">The sequence shown here is derived from an EMBL/GenBank/DDBJ whole genome shotgun (WGS) entry which is preliminary data.</text>
</comment>
<sequence>MNKECFIFSKDEWIEAEFVGVFQFSTVIDPSPMAGGHNGGVIAYPVAVVKVSERLLEISLSKFKFKN</sequence>
<gene>
    <name evidence="1" type="ORF">PJ311_18200</name>
</gene>
<dbReference type="EMBL" id="JAQKAB010000018">
    <property type="protein sequence ID" value="MDA7028473.1"/>
    <property type="molecule type" value="Genomic_DNA"/>
</dbReference>
<dbReference type="Proteomes" id="UP001211894">
    <property type="component" value="Unassembled WGS sequence"/>
</dbReference>
<proteinExistence type="predicted"/>
<evidence type="ECO:0000313" key="1">
    <source>
        <dbReference type="EMBL" id="MDA7028473.1"/>
    </source>
</evidence>
<organism evidence="1 2">
    <name type="scientific">Bacillus changyiensis</name>
    <dbReference type="NCBI Taxonomy" id="3004103"/>
    <lineage>
        <taxon>Bacteria</taxon>
        <taxon>Bacillati</taxon>
        <taxon>Bacillota</taxon>
        <taxon>Bacilli</taxon>
        <taxon>Bacillales</taxon>
        <taxon>Bacillaceae</taxon>
        <taxon>Bacillus</taxon>
    </lineage>
</organism>
<evidence type="ECO:0000313" key="2">
    <source>
        <dbReference type="Proteomes" id="UP001211894"/>
    </source>
</evidence>
<keyword evidence="2" id="KW-1185">Reference proteome</keyword>
<name>A0ABT4X866_9BACI</name>
<accession>A0ABT4X866</accession>
<dbReference type="RefSeq" id="WP_271342289.1">
    <property type="nucleotide sequence ID" value="NZ_JAQKAB010000018.1"/>
</dbReference>